<sequence length="62" mass="7135">MSKNSRRNYQDRRSYHNACGNQKSAKTGQSNLSGLLFLGLDFVLYKLIEFFRFIADADALFP</sequence>
<accession>A0A150K1C5</accession>
<evidence type="ECO:0000313" key="2">
    <source>
        <dbReference type="EMBL" id="KYC63282.1"/>
    </source>
</evidence>
<reference evidence="2 3" key="1">
    <citation type="submission" date="2016-01" db="EMBL/GenBank/DDBJ databases">
        <title>Genome Sequences of Twelve Sporeforming Bacillus Species Isolated from Foods.</title>
        <authorList>
            <person name="Berendsen E.M."/>
            <person name="Wells-Bennik M.H."/>
            <person name="Krawcyk A.O."/>
            <person name="De Jong A."/>
            <person name="Holsappel S."/>
            <person name="Eijlander R.T."/>
            <person name="Kuipers O.P."/>
        </authorList>
    </citation>
    <scope>NUCLEOTIDE SEQUENCE [LARGE SCALE GENOMIC DNA]</scope>
    <source>
        <strain evidence="2 3">B4098</strain>
    </source>
</reference>
<feature type="compositionally biased region" description="Polar residues" evidence="1">
    <location>
        <begin position="19"/>
        <end position="28"/>
    </location>
</feature>
<dbReference type="PATRIC" id="fig|1398.26.peg.2627"/>
<gene>
    <name evidence="2" type="ORF">B4098_0625</name>
</gene>
<name>A0A150K1C5_HEYCO</name>
<protein>
    <submittedName>
        <fullName evidence="2">Uncharacterized protein</fullName>
    </submittedName>
</protein>
<proteinExistence type="predicted"/>
<dbReference type="EMBL" id="LQYG01000040">
    <property type="protein sequence ID" value="KYC63282.1"/>
    <property type="molecule type" value="Genomic_DNA"/>
</dbReference>
<organism evidence="2 3">
    <name type="scientific">Heyndrickxia coagulans</name>
    <name type="common">Weizmannia coagulans</name>
    <dbReference type="NCBI Taxonomy" id="1398"/>
    <lineage>
        <taxon>Bacteria</taxon>
        <taxon>Bacillati</taxon>
        <taxon>Bacillota</taxon>
        <taxon>Bacilli</taxon>
        <taxon>Bacillales</taxon>
        <taxon>Bacillaceae</taxon>
        <taxon>Heyndrickxia</taxon>
    </lineage>
</organism>
<dbReference type="AlphaFoldDB" id="A0A150K1C5"/>
<comment type="caution">
    <text evidence="2">The sequence shown here is derived from an EMBL/GenBank/DDBJ whole genome shotgun (WGS) entry which is preliminary data.</text>
</comment>
<feature type="region of interest" description="Disordered" evidence="1">
    <location>
        <begin position="1"/>
        <end position="28"/>
    </location>
</feature>
<evidence type="ECO:0000313" key="3">
    <source>
        <dbReference type="Proteomes" id="UP000075288"/>
    </source>
</evidence>
<evidence type="ECO:0000256" key="1">
    <source>
        <dbReference type="SAM" id="MobiDB-lite"/>
    </source>
</evidence>
<dbReference type="Proteomes" id="UP000075288">
    <property type="component" value="Unassembled WGS sequence"/>
</dbReference>